<dbReference type="InterPro" id="IPR047127">
    <property type="entry name" value="MutT-like"/>
</dbReference>
<proteinExistence type="inferred from homology"/>
<evidence type="ECO:0000259" key="17">
    <source>
        <dbReference type="PROSITE" id="PS51462"/>
    </source>
</evidence>
<gene>
    <name evidence="18" type="ORF">IAB12_06435</name>
</gene>
<evidence type="ECO:0000256" key="7">
    <source>
        <dbReference type="ARBA" id="ARBA00022801"/>
    </source>
</evidence>
<evidence type="ECO:0000256" key="14">
    <source>
        <dbReference type="ARBA" id="ARBA00041592"/>
    </source>
</evidence>
<comment type="catalytic activity">
    <reaction evidence="10">
        <text>8-oxo-dGTP + H2O = 8-oxo-dGMP + diphosphate + H(+)</text>
        <dbReference type="Rhea" id="RHEA:31575"/>
        <dbReference type="ChEBI" id="CHEBI:15377"/>
        <dbReference type="ChEBI" id="CHEBI:15378"/>
        <dbReference type="ChEBI" id="CHEBI:33019"/>
        <dbReference type="ChEBI" id="CHEBI:63224"/>
        <dbReference type="ChEBI" id="CHEBI:77896"/>
        <dbReference type="EC" id="3.6.1.55"/>
    </reaction>
</comment>
<dbReference type="InterPro" id="IPR015797">
    <property type="entry name" value="NUDIX_hydrolase-like_dom_sf"/>
</dbReference>
<comment type="caution">
    <text evidence="18">The sequence shown here is derived from an EMBL/GenBank/DDBJ whole genome shotgun (WGS) entry which is preliminary data.</text>
</comment>
<reference evidence="18" key="2">
    <citation type="submission" date="2021-04" db="EMBL/GenBank/DDBJ databases">
        <authorList>
            <person name="Gilroy R."/>
        </authorList>
    </citation>
    <scope>NUCLEOTIDE SEQUENCE</scope>
    <source>
        <strain evidence="18">Gambia11-129</strain>
    </source>
</reference>
<evidence type="ECO:0000256" key="5">
    <source>
        <dbReference type="ARBA" id="ARBA00022723"/>
    </source>
</evidence>
<dbReference type="PANTHER" id="PTHR47707:SF1">
    <property type="entry name" value="NUDIX HYDROLASE FAMILY PROTEIN"/>
    <property type="match status" value="1"/>
</dbReference>
<dbReference type="SUPFAM" id="SSF55811">
    <property type="entry name" value="Nudix"/>
    <property type="match status" value="1"/>
</dbReference>
<comment type="catalytic activity">
    <reaction evidence="11">
        <text>8-oxo-GTP + H2O = 8-oxo-GMP + diphosphate + H(+)</text>
        <dbReference type="Rhea" id="RHEA:67616"/>
        <dbReference type="ChEBI" id="CHEBI:15377"/>
        <dbReference type="ChEBI" id="CHEBI:15378"/>
        <dbReference type="ChEBI" id="CHEBI:33019"/>
        <dbReference type="ChEBI" id="CHEBI:143553"/>
        <dbReference type="ChEBI" id="CHEBI:145694"/>
    </reaction>
</comment>
<dbReference type="PROSITE" id="PS51462">
    <property type="entry name" value="NUDIX"/>
    <property type="match status" value="1"/>
</dbReference>
<keyword evidence="5" id="KW-0479">Metal-binding</keyword>
<evidence type="ECO:0000256" key="4">
    <source>
        <dbReference type="ARBA" id="ARBA00022705"/>
    </source>
</evidence>
<dbReference type="GO" id="GO:0044715">
    <property type="term" value="F:8-oxo-dGDP phosphatase activity"/>
    <property type="evidence" value="ECO:0007669"/>
    <property type="project" value="TreeGrafter"/>
</dbReference>
<evidence type="ECO:0000256" key="1">
    <source>
        <dbReference type="ARBA" id="ARBA00001946"/>
    </source>
</evidence>
<evidence type="ECO:0000256" key="16">
    <source>
        <dbReference type="ARBA" id="ARBA00042798"/>
    </source>
</evidence>
<protein>
    <recommendedName>
        <fullName evidence="13">8-oxo-dGTP diphosphatase</fullName>
        <ecNumber evidence="12">3.6.1.55</ecNumber>
    </recommendedName>
    <alternativeName>
        <fullName evidence="16">7,8-dihydro-8-oxoguanine-triphosphatase</fullName>
    </alternativeName>
    <alternativeName>
        <fullName evidence="15">Mutator protein MutT</fullName>
    </alternativeName>
    <alternativeName>
        <fullName evidence="14">dGTP pyrophosphohydrolase</fullName>
    </alternativeName>
</protein>
<dbReference type="InterPro" id="IPR020084">
    <property type="entry name" value="NUDIX_hydrolase_CS"/>
</dbReference>
<dbReference type="GO" id="GO:0006281">
    <property type="term" value="P:DNA repair"/>
    <property type="evidence" value="ECO:0007669"/>
    <property type="project" value="UniProtKB-KW"/>
</dbReference>
<dbReference type="GO" id="GO:0006260">
    <property type="term" value="P:DNA replication"/>
    <property type="evidence" value="ECO:0007669"/>
    <property type="project" value="UniProtKB-KW"/>
</dbReference>
<keyword evidence="7" id="KW-0378">Hydrolase</keyword>
<comment type="similarity">
    <text evidence="2">Belongs to the Nudix hydrolase family.</text>
</comment>
<evidence type="ECO:0000256" key="3">
    <source>
        <dbReference type="ARBA" id="ARBA00022457"/>
    </source>
</evidence>
<keyword evidence="9" id="KW-0234">DNA repair</keyword>
<dbReference type="AlphaFoldDB" id="A0A9D1PTP9"/>
<organism evidence="18 19">
    <name type="scientific">Candidatus Ornithospirochaeta avicola</name>
    <dbReference type="NCBI Taxonomy" id="2840896"/>
    <lineage>
        <taxon>Bacteria</taxon>
        <taxon>Pseudomonadati</taxon>
        <taxon>Spirochaetota</taxon>
        <taxon>Spirochaetia</taxon>
        <taxon>Spirochaetales</taxon>
        <taxon>Spirochaetaceae</taxon>
        <taxon>Spirochaetaceae incertae sedis</taxon>
        <taxon>Candidatus Ornithospirochaeta</taxon>
    </lineage>
</organism>
<dbReference type="GO" id="GO:0046872">
    <property type="term" value="F:metal ion binding"/>
    <property type="evidence" value="ECO:0007669"/>
    <property type="project" value="UniProtKB-KW"/>
</dbReference>
<feature type="domain" description="Nudix hydrolase" evidence="17">
    <location>
        <begin position="1"/>
        <end position="127"/>
    </location>
</feature>
<evidence type="ECO:0000256" key="2">
    <source>
        <dbReference type="ARBA" id="ARBA00005582"/>
    </source>
</evidence>
<evidence type="ECO:0000256" key="6">
    <source>
        <dbReference type="ARBA" id="ARBA00022763"/>
    </source>
</evidence>
<dbReference type="GO" id="GO:0008413">
    <property type="term" value="F:8-oxo-7,8-dihydroguanosine triphosphate pyrophosphatase activity"/>
    <property type="evidence" value="ECO:0007669"/>
    <property type="project" value="TreeGrafter"/>
</dbReference>
<evidence type="ECO:0000256" key="8">
    <source>
        <dbReference type="ARBA" id="ARBA00022842"/>
    </source>
</evidence>
<evidence type="ECO:0000256" key="10">
    <source>
        <dbReference type="ARBA" id="ARBA00035861"/>
    </source>
</evidence>
<dbReference type="EMBL" id="DXHU01000023">
    <property type="protein sequence ID" value="HIV99394.1"/>
    <property type="molecule type" value="Genomic_DNA"/>
</dbReference>
<evidence type="ECO:0000256" key="15">
    <source>
        <dbReference type="ARBA" id="ARBA00041979"/>
    </source>
</evidence>
<dbReference type="Pfam" id="PF00293">
    <property type="entry name" value="NUDIX"/>
    <property type="match status" value="1"/>
</dbReference>
<dbReference type="CDD" id="cd03425">
    <property type="entry name" value="NUDIX_MutT_NudA_like"/>
    <property type="match status" value="1"/>
</dbReference>
<reference evidence="18" key="1">
    <citation type="journal article" date="2021" name="PeerJ">
        <title>Extensive microbial diversity within the chicken gut microbiome revealed by metagenomics and culture.</title>
        <authorList>
            <person name="Gilroy R."/>
            <person name="Ravi A."/>
            <person name="Getino M."/>
            <person name="Pursley I."/>
            <person name="Horton D.L."/>
            <person name="Alikhan N.F."/>
            <person name="Baker D."/>
            <person name="Gharbi K."/>
            <person name="Hall N."/>
            <person name="Watson M."/>
            <person name="Adriaenssens E.M."/>
            <person name="Foster-Nyarko E."/>
            <person name="Jarju S."/>
            <person name="Secka A."/>
            <person name="Antonio M."/>
            <person name="Oren A."/>
            <person name="Chaudhuri R.R."/>
            <person name="La Ragione R."/>
            <person name="Hildebrand F."/>
            <person name="Pallen M.J."/>
        </authorList>
    </citation>
    <scope>NUCLEOTIDE SEQUENCE</scope>
    <source>
        <strain evidence="18">Gambia11-129</strain>
    </source>
</reference>
<evidence type="ECO:0000256" key="9">
    <source>
        <dbReference type="ARBA" id="ARBA00023204"/>
    </source>
</evidence>
<keyword evidence="8" id="KW-0460">Magnesium</keyword>
<dbReference type="EC" id="3.6.1.55" evidence="12"/>
<keyword evidence="6" id="KW-0227">DNA damage</keyword>
<name>A0A9D1PTP9_9SPIO</name>
<dbReference type="GO" id="GO:0044716">
    <property type="term" value="F:8-oxo-GDP phosphatase activity"/>
    <property type="evidence" value="ECO:0007669"/>
    <property type="project" value="TreeGrafter"/>
</dbReference>
<sequence>MNTRYTTAGIFIKNGRVLVAKRINEGALSGKWEFPGGKNRQSESLSDTLIREFKEELDVQIFSKEEIFTTEFDNKDTHYILKAFLIDIPNPEFTLTVHTDFLYAGKKELKELDFGKSDSKIASFLLENNFLED</sequence>
<evidence type="ECO:0000313" key="19">
    <source>
        <dbReference type="Proteomes" id="UP000823936"/>
    </source>
</evidence>
<dbReference type="InterPro" id="IPR000086">
    <property type="entry name" value="NUDIX_hydrolase_dom"/>
</dbReference>
<evidence type="ECO:0000256" key="11">
    <source>
        <dbReference type="ARBA" id="ARBA00036904"/>
    </source>
</evidence>
<comment type="cofactor">
    <cofactor evidence="1">
        <name>Mg(2+)</name>
        <dbReference type="ChEBI" id="CHEBI:18420"/>
    </cofactor>
</comment>
<dbReference type="Proteomes" id="UP000823936">
    <property type="component" value="Unassembled WGS sequence"/>
</dbReference>
<dbReference type="GO" id="GO:0035539">
    <property type="term" value="F:8-oxo-7,8-dihydrodeoxyguanosine triphosphate pyrophosphatase activity"/>
    <property type="evidence" value="ECO:0007669"/>
    <property type="project" value="UniProtKB-EC"/>
</dbReference>
<evidence type="ECO:0000256" key="13">
    <source>
        <dbReference type="ARBA" id="ARBA00040794"/>
    </source>
</evidence>
<accession>A0A9D1PTP9</accession>
<dbReference type="Gene3D" id="3.90.79.10">
    <property type="entry name" value="Nucleoside Triphosphate Pyrophosphohydrolase"/>
    <property type="match status" value="1"/>
</dbReference>
<keyword evidence="3" id="KW-0515">Mutator protein</keyword>
<dbReference type="PANTHER" id="PTHR47707">
    <property type="entry name" value="8-OXO-DGTP DIPHOSPHATASE"/>
    <property type="match status" value="1"/>
</dbReference>
<evidence type="ECO:0000256" key="12">
    <source>
        <dbReference type="ARBA" id="ARBA00038905"/>
    </source>
</evidence>
<dbReference type="PROSITE" id="PS00893">
    <property type="entry name" value="NUDIX_BOX"/>
    <property type="match status" value="1"/>
</dbReference>
<keyword evidence="4" id="KW-0235">DNA replication</keyword>
<evidence type="ECO:0000313" key="18">
    <source>
        <dbReference type="EMBL" id="HIV99394.1"/>
    </source>
</evidence>